<protein>
    <submittedName>
        <fullName evidence="2">Uncharacterized protein</fullName>
    </submittedName>
</protein>
<keyword evidence="3" id="KW-1185">Reference proteome</keyword>
<evidence type="ECO:0000256" key="1">
    <source>
        <dbReference type="SAM" id="MobiDB-lite"/>
    </source>
</evidence>
<reference evidence="2 3" key="1">
    <citation type="journal article" date="2011" name="Science">
        <title>The Selaginella genome identifies genetic changes associated with the evolution of vascular plants.</title>
        <authorList>
            <person name="Banks J.A."/>
            <person name="Nishiyama T."/>
            <person name="Hasebe M."/>
            <person name="Bowman J.L."/>
            <person name="Gribskov M."/>
            <person name="dePamphilis C."/>
            <person name="Albert V.A."/>
            <person name="Aono N."/>
            <person name="Aoyama T."/>
            <person name="Ambrose B.A."/>
            <person name="Ashton N.W."/>
            <person name="Axtell M.J."/>
            <person name="Barker E."/>
            <person name="Barker M.S."/>
            <person name="Bennetzen J.L."/>
            <person name="Bonawitz N.D."/>
            <person name="Chapple C."/>
            <person name="Cheng C."/>
            <person name="Correa L.G."/>
            <person name="Dacre M."/>
            <person name="DeBarry J."/>
            <person name="Dreyer I."/>
            <person name="Elias M."/>
            <person name="Engstrom E.M."/>
            <person name="Estelle M."/>
            <person name="Feng L."/>
            <person name="Finet C."/>
            <person name="Floyd S.K."/>
            <person name="Frommer W.B."/>
            <person name="Fujita T."/>
            <person name="Gramzow L."/>
            <person name="Gutensohn M."/>
            <person name="Harholt J."/>
            <person name="Hattori M."/>
            <person name="Heyl A."/>
            <person name="Hirai T."/>
            <person name="Hiwatashi Y."/>
            <person name="Ishikawa M."/>
            <person name="Iwata M."/>
            <person name="Karol K.G."/>
            <person name="Koehler B."/>
            <person name="Kolukisaoglu U."/>
            <person name="Kubo M."/>
            <person name="Kurata T."/>
            <person name="Lalonde S."/>
            <person name="Li K."/>
            <person name="Li Y."/>
            <person name="Litt A."/>
            <person name="Lyons E."/>
            <person name="Manning G."/>
            <person name="Maruyama T."/>
            <person name="Michael T.P."/>
            <person name="Mikami K."/>
            <person name="Miyazaki S."/>
            <person name="Morinaga S."/>
            <person name="Murata T."/>
            <person name="Mueller-Roeber B."/>
            <person name="Nelson D.R."/>
            <person name="Obara M."/>
            <person name="Oguri Y."/>
            <person name="Olmstead R.G."/>
            <person name="Onodera N."/>
            <person name="Petersen B.L."/>
            <person name="Pils B."/>
            <person name="Prigge M."/>
            <person name="Rensing S.A."/>
            <person name="Riano-Pachon D.M."/>
            <person name="Roberts A.W."/>
            <person name="Sato Y."/>
            <person name="Scheller H.V."/>
            <person name="Schulz B."/>
            <person name="Schulz C."/>
            <person name="Shakirov E.V."/>
            <person name="Shibagaki N."/>
            <person name="Shinohara N."/>
            <person name="Shippen D.E."/>
            <person name="Soerensen I."/>
            <person name="Sotooka R."/>
            <person name="Sugimoto N."/>
            <person name="Sugita M."/>
            <person name="Sumikawa N."/>
            <person name="Tanurdzic M."/>
            <person name="Theissen G."/>
            <person name="Ulvskov P."/>
            <person name="Wakazuki S."/>
            <person name="Weng J.K."/>
            <person name="Willats W.W."/>
            <person name="Wipf D."/>
            <person name="Wolf P.G."/>
            <person name="Yang L."/>
            <person name="Zimmer A.D."/>
            <person name="Zhu Q."/>
            <person name="Mitros T."/>
            <person name="Hellsten U."/>
            <person name="Loque D."/>
            <person name="Otillar R."/>
            <person name="Salamov A."/>
            <person name="Schmutz J."/>
            <person name="Shapiro H."/>
            <person name="Lindquist E."/>
            <person name="Lucas S."/>
            <person name="Rokhsar D."/>
            <person name="Grigoriev I.V."/>
        </authorList>
    </citation>
    <scope>NUCLEOTIDE SEQUENCE [LARGE SCALE GENOMIC DNA]</scope>
</reference>
<evidence type="ECO:0000313" key="2">
    <source>
        <dbReference type="EMBL" id="EFJ16941.1"/>
    </source>
</evidence>
<accession>D8SEW6</accession>
<dbReference type="InParanoid" id="D8SEW6"/>
<proteinExistence type="predicted"/>
<organism evidence="3">
    <name type="scientific">Selaginella moellendorffii</name>
    <name type="common">Spikemoss</name>
    <dbReference type="NCBI Taxonomy" id="88036"/>
    <lineage>
        <taxon>Eukaryota</taxon>
        <taxon>Viridiplantae</taxon>
        <taxon>Streptophyta</taxon>
        <taxon>Embryophyta</taxon>
        <taxon>Tracheophyta</taxon>
        <taxon>Lycopodiopsida</taxon>
        <taxon>Selaginellales</taxon>
        <taxon>Selaginellaceae</taxon>
        <taxon>Selaginella</taxon>
    </lineage>
</organism>
<dbReference type="KEGG" id="smo:SELMODRAFT_421322"/>
<feature type="region of interest" description="Disordered" evidence="1">
    <location>
        <begin position="96"/>
        <end position="145"/>
    </location>
</feature>
<dbReference type="EMBL" id="GL377616">
    <property type="protein sequence ID" value="EFJ16941.1"/>
    <property type="molecule type" value="Genomic_DNA"/>
</dbReference>
<dbReference type="Proteomes" id="UP000001514">
    <property type="component" value="Unassembled WGS sequence"/>
</dbReference>
<sequence length="196" mass="22250">MVVRAGQFYKLSPTERLDNEWKVWAVKHGDGIPSVGELEKAARAVFDRGDGQLQRLLEPSMLESFRDFVCLDKREYDEYPRRLVRVVKDVVGRRPSAQGPDVCVSSLGQGPKRRRQPLTQQEERIHLSGAPALEPKTGGQENEQQKQTIEIITYPSQLSRTVHCIIDNHTNLDNLASFSGLLSFETTLAQEQRAFF</sequence>
<gene>
    <name evidence="2" type="ORF">SELMODRAFT_421322</name>
</gene>
<dbReference type="Gramene" id="EFJ16941">
    <property type="protein sequence ID" value="EFJ16941"/>
    <property type="gene ID" value="SELMODRAFT_421322"/>
</dbReference>
<dbReference type="HOGENOM" id="CLU_1392294_0_0_1"/>
<name>D8SEW6_SELML</name>
<evidence type="ECO:0000313" key="3">
    <source>
        <dbReference type="Proteomes" id="UP000001514"/>
    </source>
</evidence>
<dbReference type="AlphaFoldDB" id="D8SEW6"/>